<dbReference type="PROSITE" id="PS50158">
    <property type="entry name" value="ZF_CCHC"/>
    <property type="match status" value="1"/>
</dbReference>
<dbReference type="InterPro" id="IPR001878">
    <property type="entry name" value="Znf_CCHC"/>
</dbReference>
<gene>
    <name evidence="4" type="ORF">D9758_000949</name>
</gene>
<reference evidence="4 5" key="1">
    <citation type="journal article" date="2020" name="ISME J.">
        <title>Uncovering the hidden diversity of litter-decomposition mechanisms in mushroom-forming fungi.</title>
        <authorList>
            <person name="Floudas D."/>
            <person name="Bentzer J."/>
            <person name="Ahren D."/>
            <person name="Johansson T."/>
            <person name="Persson P."/>
            <person name="Tunlid A."/>
        </authorList>
    </citation>
    <scope>NUCLEOTIDE SEQUENCE [LARGE SCALE GENOMIC DNA]</scope>
    <source>
        <strain evidence="4 5">CBS 291.85</strain>
    </source>
</reference>
<evidence type="ECO:0000256" key="1">
    <source>
        <dbReference type="PROSITE-ProRule" id="PRU00047"/>
    </source>
</evidence>
<feature type="domain" description="CCHC-type" evidence="3">
    <location>
        <begin position="127"/>
        <end position="142"/>
    </location>
</feature>
<organism evidence="4 5">
    <name type="scientific">Tetrapyrgos nigripes</name>
    <dbReference type="NCBI Taxonomy" id="182062"/>
    <lineage>
        <taxon>Eukaryota</taxon>
        <taxon>Fungi</taxon>
        <taxon>Dikarya</taxon>
        <taxon>Basidiomycota</taxon>
        <taxon>Agaricomycotina</taxon>
        <taxon>Agaricomycetes</taxon>
        <taxon>Agaricomycetidae</taxon>
        <taxon>Agaricales</taxon>
        <taxon>Marasmiineae</taxon>
        <taxon>Marasmiaceae</taxon>
        <taxon>Tetrapyrgos</taxon>
    </lineage>
</organism>
<evidence type="ECO:0000313" key="4">
    <source>
        <dbReference type="EMBL" id="KAF5373601.1"/>
    </source>
</evidence>
<feature type="compositionally biased region" description="Acidic residues" evidence="2">
    <location>
        <begin position="470"/>
        <end position="483"/>
    </location>
</feature>
<keyword evidence="1" id="KW-0479">Metal-binding</keyword>
<dbReference type="InterPro" id="IPR052115">
    <property type="entry name" value="NEXT_complex_subunit_ZCCHC8"/>
</dbReference>
<keyword evidence="1" id="KW-0862">Zinc</keyword>
<accession>A0A8H5GYV8</accession>
<feature type="compositionally biased region" description="Polar residues" evidence="2">
    <location>
        <begin position="300"/>
        <end position="317"/>
    </location>
</feature>
<feature type="region of interest" description="Disordered" evidence="2">
    <location>
        <begin position="386"/>
        <end position="483"/>
    </location>
</feature>
<feature type="compositionally biased region" description="Pro residues" evidence="2">
    <location>
        <begin position="392"/>
        <end position="438"/>
    </location>
</feature>
<dbReference type="PANTHER" id="PTHR13316:SF0">
    <property type="entry name" value="ZINC FINGER CCHC DOMAIN-CONTAINING PROTEIN 8"/>
    <property type="match status" value="1"/>
</dbReference>
<feature type="region of interest" description="Disordered" evidence="2">
    <location>
        <begin position="205"/>
        <end position="238"/>
    </location>
</feature>
<feature type="compositionally biased region" description="Basic and acidic residues" evidence="2">
    <location>
        <begin position="21"/>
        <end position="33"/>
    </location>
</feature>
<feature type="compositionally biased region" description="Basic and acidic residues" evidence="2">
    <location>
        <begin position="1"/>
        <end position="10"/>
    </location>
</feature>
<keyword evidence="1" id="KW-0863">Zinc-finger</keyword>
<evidence type="ECO:0000256" key="2">
    <source>
        <dbReference type="SAM" id="MobiDB-lite"/>
    </source>
</evidence>
<dbReference type="EMBL" id="JAACJM010000003">
    <property type="protein sequence ID" value="KAF5373601.1"/>
    <property type="molecule type" value="Genomic_DNA"/>
</dbReference>
<feature type="region of interest" description="Disordered" evidence="2">
    <location>
        <begin position="300"/>
        <end position="324"/>
    </location>
</feature>
<dbReference type="OrthoDB" id="429967at2759"/>
<sequence>MERDCGDRSSAEMGSGGCSGGEDHNNSIERGGELDDISPVVSTVGNKPNSTIGDVSELSSVPSESLFFSDTELRPDPQTGVWTPWNPGDYNWGEYRRQSETVLGPAFDPSLDHNLKSEGLDPPFSSRCFNCGNPEHVVSSCPFRLDRELVSLSRDMYTFFRDYYSEDRIGGDFNNRFYAVEEWKAQRLRWLEEFVPGEIRGEDLRDALGMNGGDDEDTPAVGIKRKRETEPKDQGEAQDDWLRNMGVWGYPAGWATRSDEPNPNDVVRKKILSEYAGRDEAEEFFMFGEQGAVETVLLESSHSQDHTNTSSVMSTSDNGEHSSTGKKIIRWVLYPPNHFSSEMLPVYNGVPLPPVDGMPQFKPPSKKTKISESSFNDELWASIISSNNAPLPSQPPPPLPALPPPPFPDQPPPPPPEQPPPLPSPPSEPPPSLPPLPAPDSSVRVPSNKLQSLFLSERRSELSNPSMDPSNDDECDMDMSDDD</sequence>
<feature type="region of interest" description="Disordered" evidence="2">
    <location>
        <begin position="1"/>
        <end position="57"/>
    </location>
</feature>
<dbReference type="AlphaFoldDB" id="A0A8H5GYV8"/>
<protein>
    <recommendedName>
        <fullName evidence="3">CCHC-type domain-containing protein</fullName>
    </recommendedName>
</protein>
<dbReference type="PANTHER" id="PTHR13316">
    <property type="entry name" value="ZINC FINGER, CCHC DOMAIN CONTAINING 8"/>
    <property type="match status" value="1"/>
</dbReference>
<evidence type="ECO:0000259" key="3">
    <source>
        <dbReference type="PROSITE" id="PS50158"/>
    </source>
</evidence>
<comment type="caution">
    <text evidence="4">The sequence shown here is derived from an EMBL/GenBank/DDBJ whole genome shotgun (WGS) entry which is preliminary data.</text>
</comment>
<feature type="compositionally biased region" description="Polar residues" evidence="2">
    <location>
        <begin position="40"/>
        <end position="53"/>
    </location>
</feature>
<dbReference type="GO" id="GO:0071013">
    <property type="term" value="C:catalytic step 2 spliceosome"/>
    <property type="evidence" value="ECO:0007669"/>
    <property type="project" value="TreeGrafter"/>
</dbReference>
<name>A0A8H5GYV8_9AGAR</name>
<keyword evidence="5" id="KW-1185">Reference proteome</keyword>
<proteinExistence type="predicted"/>
<dbReference type="Proteomes" id="UP000559256">
    <property type="component" value="Unassembled WGS sequence"/>
</dbReference>
<dbReference type="GO" id="GO:0008270">
    <property type="term" value="F:zinc ion binding"/>
    <property type="evidence" value="ECO:0007669"/>
    <property type="project" value="UniProtKB-KW"/>
</dbReference>
<dbReference type="GO" id="GO:0003723">
    <property type="term" value="F:RNA binding"/>
    <property type="evidence" value="ECO:0007669"/>
    <property type="project" value="TreeGrafter"/>
</dbReference>
<evidence type="ECO:0000313" key="5">
    <source>
        <dbReference type="Proteomes" id="UP000559256"/>
    </source>
</evidence>